<comment type="caution">
    <text evidence="2">The sequence shown here is derived from an EMBL/GenBank/DDBJ whole genome shotgun (WGS) entry which is preliminary data.</text>
</comment>
<organism evidence="2 3">
    <name type="scientific">Mytilus galloprovincialis</name>
    <name type="common">Mediterranean mussel</name>
    <dbReference type="NCBI Taxonomy" id="29158"/>
    <lineage>
        <taxon>Eukaryota</taxon>
        <taxon>Metazoa</taxon>
        <taxon>Spiralia</taxon>
        <taxon>Lophotrochozoa</taxon>
        <taxon>Mollusca</taxon>
        <taxon>Bivalvia</taxon>
        <taxon>Autobranchia</taxon>
        <taxon>Pteriomorphia</taxon>
        <taxon>Mytilida</taxon>
        <taxon>Mytiloidea</taxon>
        <taxon>Mytilidae</taxon>
        <taxon>Mytilinae</taxon>
        <taxon>Mytilus</taxon>
    </lineage>
</organism>
<keyword evidence="3" id="KW-1185">Reference proteome</keyword>
<accession>A0A8B6HLD7</accession>
<dbReference type="AlphaFoldDB" id="A0A8B6HLD7"/>
<keyword evidence="1" id="KW-1133">Transmembrane helix</keyword>
<name>A0A8B6HLD7_MYTGA</name>
<evidence type="ECO:0000256" key="1">
    <source>
        <dbReference type="SAM" id="Phobius"/>
    </source>
</evidence>
<dbReference type="EMBL" id="UYJE01010265">
    <property type="protein sequence ID" value="VDI81491.1"/>
    <property type="molecule type" value="Genomic_DNA"/>
</dbReference>
<feature type="transmembrane region" description="Helical" evidence="1">
    <location>
        <begin position="177"/>
        <end position="200"/>
    </location>
</feature>
<dbReference type="OrthoDB" id="5965479at2759"/>
<keyword evidence="1" id="KW-0812">Transmembrane</keyword>
<proteinExistence type="predicted"/>
<sequence length="223" mass="26208">MVSMFVPKVIATVFVCLFVYVLSMATFHFVNRETFSYLGYYNNMDDLLKLNEKFINRRLETHASRINLMQYPAYQEIANLYVQRHLFLYRSTENHLKSMHGAHSSFYCDYLKSINVSAVCDNDVTSNLPEVIVSACQFEKISPRHYLRHTTSETNISDLQMDEFLFSIRKLIEDTCYIVLIFMSVIIIKELLGTVIWLYMKRSGFINLRIIFEADEPPNVPHR</sequence>
<evidence type="ECO:0000313" key="2">
    <source>
        <dbReference type="EMBL" id="VDI81491.1"/>
    </source>
</evidence>
<gene>
    <name evidence="2" type="ORF">MGAL_10B070974</name>
</gene>
<dbReference type="Proteomes" id="UP000596742">
    <property type="component" value="Unassembled WGS sequence"/>
</dbReference>
<protein>
    <submittedName>
        <fullName evidence="2">Uncharacterized protein</fullName>
    </submittedName>
</protein>
<reference evidence="2" key="1">
    <citation type="submission" date="2018-11" db="EMBL/GenBank/DDBJ databases">
        <authorList>
            <person name="Alioto T."/>
            <person name="Alioto T."/>
        </authorList>
    </citation>
    <scope>NUCLEOTIDE SEQUENCE</scope>
</reference>
<keyword evidence="1" id="KW-0472">Membrane</keyword>
<evidence type="ECO:0000313" key="3">
    <source>
        <dbReference type="Proteomes" id="UP000596742"/>
    </source>
</evidence>